<comment type="caution">
    <text evidence="3">The sequence shown here is derived from an EMBL/GenBank/DDBJ whole genome shotgun (WGS) entry which is preliminary data.</text>
</comment>
<sequence length="270" mass="29626">MRRAFLLWPLLLALALPAHADARLSVLVDLLRLDEIAVILRDEGLDSAEDLNADMLNGQGGAGWQVQVEAIYDPARIVEAVRQALGQELSGEELEQAIDFFASDLGSQIIALENSARVAIRDPDVEQAARLRFAELSQTDDPRLAMLRRLVADGDMLERNVTTAMNSNFQFMRGLADGNGLDMSEEEMLADVNGEAEAIREDTEGWLFGYLLMSYSPLTDEQMQAYIDFGNTAAGQAMNRGLFDGFGAAYEDISYALGRAVALNMTAQEL</sequence>
<feature type="signal peptide" evidence="1">
    <location>
        <begin position="1"/>
        <end position="20"/>
    </location>
</feature>
<name>A0ABW2B2M9_9RHOB</name>
<organism evidence="3 4">
    <name type="scientific">Sulfitobacter porphyrae</name>
    <dbReference type="NCBI Taxonomy" id="1246864"/>
    <lineage>
        <taxon>Bacteria</taxon>
        <taxon>Pseudomonadati</taxon>
        <taxon>Pseudomonadota</taxon>
        <taxon>Alphaproteobacteria</taxon>
        <taxon>Rhodobacterales</taxon>
        <taxon>Roseobacteraceae</taxon>
        <taxon>Sulfitobacter</taxon>
    </lineage>
</organism>
<keyword evidence="1" id="KW-0732">Signal</keyword>
<evidence type="ECO:0000313" key="4">
    <source>
        <dbReference type="Proteomes" id="UP001596353"/>
    </source>
</evidence>
<dbReference type="InterPro" id="IPR018637">
    <property type="entry name" value="DUF2059"/>
</dbReference>
<dbReference type="EMBL" id="JBHSWG010000001">
    <property type="protein sequence ID" value="MFC6759812.1"/>
    <property type="molecule type" value="Genomic_DNA"/>
</dbReference>
<accession>A0ABW2B2M9</accession>
<protein>
    <submittedName>
        <fullName evidence="3">DUF2059 domain-containing protein</fullName>
    </submittedName>
</protein>
<feature type="chain" id="PRO_5046281669" evidence="1">
    <location>
        <begin position="21"/>
        <end position="270"/>
    </location>
</feature>
<evidence type="ECO:0000259" key="2">
    <source>
        <dbReference type="Pfam" id="PF09832"/>
    </source>
</evidence>
<dbReference type="Proteomes" id="UP001596353">
    <property type="component" value="Unassembled WGS sequence"/>
</dbReference>
<reference evidence="4" key="1">
    <citation type="journal article" date="2019" name="Int. J. Syst. Evol. Microbiol.">
        <title>The Global Catalogue of Microorganisms (GCM) 10K type strain sequencing project: providing services to taxonomists for standard genome sequencing and annotation.</title>
        <authorList>
            <consortium name="The Broad Institute Genomics Platform"/>
            <consortium name="The Broad Institute Genome Sequencing Center for Infectious Disease"/>
            <person name="Wu L."/>
            <person name="Ma J."/>
        </authorList>
    </citation>
    <scope>NUCLEOTIDE SEQUENCE [LARGE SCALE GENOMIC DNA]</scope>
    <source>
        <strain evidence="4">CCUG 66188</strain>
    </source>
</reference>
<proteinExistence type="predicted"/>
<feature type="domain" description="DUF2059" evidence="2">
    <location>
        <begin position="76"/>
        <end position="129"/>
    </location>
</feature>
<evidence type="ECO:0000313" key="3">
    <source>
        <dbReference type="EMBL" id="MFC6759812.1"/>
    </source>
</evidence>
<evidence type="ECO:0000256" key="1">
    <source>
        <dbReference type="SAM" id="SignalP"/>
    </source>
</evidence>
<keyword evidence="4" id="KW-1185">Reference proteome</keyword>
<gene>
    <name evidence="3" type="ORF">ACFQFQ_10385</name>
</gene>
<dbReference type="Pfam" id="PF09832">
    <property type="entry name" value="DUF2059"/>
    <property type="match status" value="1"/>
</dbReference>